<comment type="similarity">
    <text evidence="2 7">Belongs to the tetraspanin (TM4SF) family.</text>
</comment>
<evidence type="ECO:0000313" key="9">
    <source>
        <dbReference type="Proteomes" id="UP001168821"/>
    </source>
</evidence>
<dbReference type="Proteomes" id="UP001168821">
    <property type="component" value="Unassembled WGS sequence"/>
</dbReference>
<evidence type="ECO:0000313" key="8">
    <source>
        <dbReference type="EMBL" id="KAJ3643096.1"/>
    </source>
</evidence>
<dbReference type="InterPro" id="IPR018499">
    <property type="entry name" value="Tetraspanin/Peripherin"/>
</dbReference>
<name>A0AA38HT87_9CUCU</name>
<comment type="subcellular location">
    <subcellularLocation>
        <location evidence="1 7">Membrane</location>
        <topology evidence="1 7">Multi-pass membrane protein</topology>
    </subcellularLocation>
</comment>
<sequence length="235" mass="26012">MSCGELFLKGASSTFTGYFLIVSIAFILYGLTTTLYLLKTNSVETLDQELVSVPSLCLVLFGATLFLIIILGCCAVCREIPCCLETYSIFLGLLAAAQIGLGIFCLVRFSVYNEDFQARVFNDVSNMFDMYDVEPKQMDDTQEWMKCCGVSQPGDWLKNGTFPSSCCEGKPENCTLESGMVYPDGCYEQLYTYIVGSNYIIGLSLTVTAVTEMIGAVMGIGLSCAFWRNNRIMWI</sequence>
<dbReference type="GO" id="GO:0005886">
    <property type="term" value="C:plasma membrane"/>
    <property type="evidence" value="ECO:0007669"/>
    <property type="project" value="TreeGrafter"/>
</dbReference>
<keyword evidence="9" id="KW-1185">Reference proteome</keyword>
<dbReference type="Pfam" id="PF00335">
    <property type="entry name" value="Tetraspanin"/>
    <property type="match status" value="1"/>
</dbReference>
<keyword evidence="6" id="KW-1015">Disulfide bond</keyword>
<dbReference type="EMBL" id="JALNTZ010000008">
    <property type="protein sequence ID" value="KAJ3643096.1"/>
    <property type="molecule type" value="Genomic_DNA"/>
</dbReference>
<dbReference type="PANTHER" id="PTHR19282">
    <property type="entry name" value="TETRASPANIN"/>
    <property type="match status" value="1"/>
</dbReference>
<dbReference type="PIRSF" id="PIRSF002419">
    <property type="entry name" value="Tetraspanin"/>
    <property type="match status" value="1"/>
</dbReference>
<gene>
    <name evidence="8" type="ORF">Zmor_025829</name>
</gene>
<organism evidence="8 9">
    <name type="scientific">Zophobas morio</name>
    <dbReference type="NCBI Taxonomy" id="2755281"/>
    <lineage>
        <taxon>Eukaryota</taxon>
        <taxon>Metazoa</taxon>
        <taxon>Ecdysozoa</taxon>
        <taxon>Arthropoda</taxon>
        <taxon>Hexapoda</taxon>
        <taxon>Insecta</taxon>
        <taxon>Pterygota</taxon>
        <taxon>Neoptera</taxon>
        <taxon>Endopterygota</taxon>
        <taxon>Coleoptera</taxon>
        <taxon>Polyphaga</taxon>
        <taxon>Cucujiformia</taxon>
        <taxon>Tenebrionidae</taxon>
        <taxon>Zophobas</taxon>
    </lineage>
</organism>
<evidence type="ECO:0000256" key="3">
    <source>
        <dbReference type="ARBA" id="ARBA00022692"/>
    </source>
</evidence>
<reference evidence="8" key="1">
    <citation type="journal article" date="2023" name="G3 (Bethesda)">
        <title>Whole genome assemblies of Zophobas morio and Tenebrio molitor.</title>
        <authorList>
            <person name="Kaur S."/>
            <person name="Stinson S.A."/>
            <person name="diCenzo G.C."/>
        </authorList>
    </citation>
    <scope>NUCLEOTIDE SEQUENCE</scope>
    <source>
        <strain evidence="8">QUZm001</strain>
    </source>
</reference>
<dbReference type="AlphaFoldDB" id="A0AA38HT87"/>
<proteinExistence type="inferred from homology"/>
<dbReference type="CDD" id="cd03127">
    <property type="entry name" value="tetraspanin_LEL"/>
    <property type="match status" value="1"/>
</dbReference>
<dbReference type="InterPro" id="IPR000301">
    <property type="entry name" value="Tetraspanin_animals"/>
</dbReference>
<feature type="disulfide bond" evidence="6">
    <location>
        <begin position="147"/>
        <end position="186"/>
    </location>
</feature>
<keyword evidence="5 7" id="KW-0472">Membrane</keyword>
<dbReference type="PRINTS" id="PR00259">
    <property type="entry name" value="TMFOUR"/>
</dbReference>
<evidence type="ECO:0000256" key="5">
    <source>
        <dbReference type="ARBA" id="ARBA00023136"/>
    </source>
</evidence>
<evidence type="ECO:0000256" key="7">
    <source>
        <dbReference type="RuleBase" id="RU361218"/>
    </source>
</evidence>
<evidence type="ECO:0000256" key="6">
    <source>
        <dbReference type="PIRSR" id="PIRSR002419-1"/>
    </source>
</evidence>
<feature type="transmembrane region" description="Helical" evidence="7">
    <location>
        <begin position="58"/>
        <end position="77"/>
    </location>
</feature>
<keyword evidence="4 7" id="KW-1133">Transmembrane helix</keyword>
<dbReference type="SUPFAM" id="SSF48652">
    <property type="entry name" value="Tetraspanin"/>
    <property type="match status" value="1"/>
</dbReference>
<feature type="transmembrane region" description="Helical" evidence="7">
    <location>
        <begin position="15"/>
        <end position="38"/>
    </location>
</feature>
<feature type="transmembrane region" description="Helical" evidence="7">
    <location>
        <begin position="199"/>
        <end position="227"/>
    </location>
</feature>
<dbReference type="Gene3D" id="1.10.1450.10">
    <property type="entry name" value="Tetraspanin"/>
    <property type="match status" value="1"/>
</dbReference>
<feature type="transmembrane region" description="Helical" evidence="7">
    <location>
        <begin position="89"/>
        <end position="111"/>
    </location>
</feature>
<protein>
    <recommendedName>
        <fullName evidence="7">Tetraspanin</fullName>
    </recommendedName>
</protein>
<evidence type="ECO:0000256" key="4">
    <source>
        <dbReference type="ARBA" id="ARBA00022989"/>
    </source>
</evidence>
<dbReference type="InterPro" id="IPR008952">
    <property type="entry name" value="Tetraspanin_EC2_sf"/>
</dbReference>
<keyword evidence="3 7" id="KW-0812">Transmembrane</keyword>
<accession>A0AA38HT87</accession>
<feature type="disulfide bond" evidence="6">
    <location>
        <begin position="148"/>
        <end position="166"/>
    </location>
</feature>
<evidence type="ECO:0000256" key="1">
    <source>
        <dbReference type="ARBA" id="ARBA00004141"/>
    </source>
</evidence>
<comment type="caution">
    <text evidence="8">The sequence shown here is derived from an EMBL/GenBank/DDBJ whole genome shotgun (WGS) entry which is preliminary data.</text>
</comment>
<dbReference type="PANTHER" id="PTHR19282:SF521">
    <property type="entry name" value="IP01817P-RELATED"/>
    <property type="match status" value="1"/>
</dbReference>
<evidence type="ECO:0000256" key="2">
    <source>
        <dbReference type="ARBA" id="ARBA00006840"/>
    </source>
</evidence>